<organism evidence="2 3">
    <name type="scientific">Catenovulum adriaticum</name>
    <dbReference type="NCBI Taxonomy" id="2984846"/>
    <lineage>
        <taxon>Bacteria</taxon>
        <taxon>Pseudomonadati</taxon>
        <taxon>Pseudomonadota</taxon>
        <taxon>Gammaproteobacteria</taxon>
        <taxon>Alteromonadales</taxon>
        <taxon>Alteromonadaceae</taxon>
        <taxon>Catenovulum</taxon>
    </lineage>
</organism>
<dbReference type="RefSeq" id="WP_268074303.1">
    <property type="nucleotide sequence ID" value="NZ_CP109965.1"/>
</dbReference>
<dbReference type="CDD" id="cd07715">
    <property type="entry name" value="TaR3-like_MBL-fold"/>
    <property type="match status" value="1"/>
</dbReference>
<sequence>MQITFYGVRGSLPAVGAEFIKYGGNTACVHVALSDGTDLILDAGTGIVKLGEQLLHKDTPIHLLLTHNHWDHIQGFPFFPPAYQAQRTLYITAGLTEPQQDIAILEQMSETWFPIGYQQLKADIQFTQLNKKRQWQIGSALIKRIQINHPGGGSAYLIEDNGKRLAYITDNELEPPYPAATSYQQWFEFLDSVDLLIHDAQYQTSDMPHKHGWGHSVIEQTVRLACQASVKKCALFSHDFSRTDQQIDRQIIEIEQYLSANDLDIDIFAAAEGMSIEL</sequence>
<dbReference type="PANTHER" id="PTHR42663">
    <property type="entry name" value="HYDROLASE C777.06C-RELATED-RELATED"/>
    <property type="match status" value="1"/>
</dbReference>
<feature type="domain" description="Metallo-beta-lactamase" evidence="1">
    <location>
        <begin position="40"/>
        <end position="232"/>
    </location>
</feature>
<evidence type="ECO:0000313" key="2">
    <source>
        <dbReference type="EMBL" id="WAJ70004.1"/>
    </source>
</evidence>
<protein>
    <submittedName>
        <fullName evidence="2">MBL fold metallo-hydrolase</fullName>
    </submittedName>
</protein>
<dbReference type="InterPro" id="IPR001279">
    <property type="entry name" value="Metallo-B-lactamas"/>
</dbReference>
<accession>A0ABY7AKE9</accession>
<evidence type="ECO:0000259" key="1">
    <source>
        <dbReference type="Pfam" id="PF12706"/>
    </source>
</evidence>
<keyword evidence="3" id="KW-1185">Reference proteome</keyword>
<proteinExistence type="predicted"/>
<reference evidence="2" key="1">
    <citation type="submission" date="2022-10" db="EMBL/GenBank/DDBJ databases">
        <title>Catenovulum adriacola sp. nov. isolated in the Harbour of Susak.</title>
        <authorList>
            <person name="Schoch T."/>
            <person name="Reich S.J."/>
            <person name="Stoeferle S."/>
            <person name="Flaiz M."/>
            <person name="Kazda M."/>
            <person name="Riedel C.U."/>
            <person name="Duerre P."/>
        </authorList>
    </citation>
    <scope>NUCLEOTIDE SEQUENCE</scope>
    <source>
        <strain evidence="2">TS8</strain>
    </source>
</reference>
<dbReference type="SUPFAM" id="SSF56281">
    <property type="entry name" value="Metallo-hydrolase/oxidoreductase"/>
    <property type="match status" value="1"/>
</dbReference>
<dbReference type="PANTHER" id="PTHR42663:SF4">
    <property type="entry name" value="SLL1036 PROTEIN"/>
    <property type="match status" value="1"/>
</dbReference>
<dbReference type="InterPro" id="IPR036866">
    <property type="entry name" value="RibonucZ/Hydroxyglut_hydro"/>
</dbReference>
<dbReference type="Pfam" id="PF12706">
    <property type="entry name" value="Lactamase_B_2"/>
    <property type="match status" value="1"/>
</dbReference>
<name>A0ABY7AKE9_9ALTE</name>
<dbReference type="EMBL" id="CP109965">
    <property type="protein sequence ID" value="WAJ70004.1"/>
    <property type="molecule type" value="Genomic_DNA"/>
</dbReference>
<gene>
    <name evidence="2" type="ORF">OLW01_12785</name>
</gene>
<evidence type="ECO:0000313" key="3">
    <source>
        <dbReference type="Proteomes" id="UP001163726"/>
    </source>
</evidence>
<dbReference type="Proteomes" id="UP001163726">
    <property type="component" value="Chromosome"/>
</dbReference>
<dbReference type="Gene3D" id="3.60.15.10">
    <property type="entry name" value="Ribonuclease Z/Hydroxyacylglutathione hydrolase-like"/>
    <property type="match status" value="1"/>
</dbReference>